<protein>
    <submittedName>
        <fullName evidence="1">Uncharacterized protein</fullName>
    </submittedName>
</protein>
<accession>A0A517T3S2</accession>
<organism evidence="1 2">
    <name type="scientific">Calycomorphotria hydatis</name>
    <dbReference type="NCBI Taxonomy" id="2528027"/>
    <lineage>
        <taxon>Bacteria</taxon>
        <taxon>Pseudomonadati</taxon>
        <taxon>Planctomycetota</taxon>
        <taxon>Planctomycetia</taxon>
        <taxon>Planctomycetales</taxon>
        <taxon>Planctomycetaceae</taxon>
        <taxon>Calycomorphotria</taxon>
    </lineage>
</organism>
<keyword evidence="2" id="KW-1185">Reference proteome</keyword>
<evidence type="ECO:0000313" key="2">
    <source>
        <dbReference type="Proteomes" id="UP000319976"/>
    </source>
</evidence>
<reference evidence="1 2" key="1">
    <citation type="submission" date="2019-02" db="EMBL/GenBank/DDBJ databases">
        <title>Deep-cultivation of Planctomycetes and their phenomic and genomic characterization uncovers novel biology.</title>
        <authorList>
            <person name="Wiegand S."/>
            <person name="Jogler M."/>
            <person name="Boedeker C."/>
            <person name="Pinto D."/>
            <person name="Vollmers J."/>
            <person name="Rivas-Marin E."/>
            <person name="Kohn T."/>
            <person name="Peeters S.H."/>
            <person name="Heuer A."/>
            <person name="Rast P."/>
            <person name="Oberbeckmann S."/>
            <person name="Bunk B."/>
            <person name="Jeske O."/>
            <person name="Meyerdierks A."/>
            <person name="Storesund J.E."/>
            <person name="Kallscheuer N."/>
            <person name="Luecker S."/>
            <person name="Lage O.M."/>
            <person name="Pohl T."/>
            <person name="Merkel B.J."/>
            <person name="Hornburger P."/>
            <person name="Mueller R.-W."/>
            <person name="Bruemmer F."/>
            <person name="Labrenz M."/>
            <person name="Spormann A.M."/>
            <person name="Op den Camp H."/>
            <person name="Overmann J."/>
            <person name="Amann R."/>
            <person name="Jetten M.S.M."/>
            <person name="Mascher T."/>
            <person name="Medema M.H."/>
            <person name="Devos D.P."/>
            <person name="Kaster A.-K."/>
            <person name="Ovreas L."/>
            <person name="Rohde M."/>
            <person name="Galperin M.Y."/>
            <person name="Jogler C."/>
        </authorList>
    </citation>
    <scope>NUCLEOTIDE SEQUENCE [LARGE SCALE GENOMIC DNA]</scope>
    <source>
        <strain evidence="1 2">V22</strain>
    </source>
</reference>
<name>A0A517T3S2_9PLAN</name>
<dbReference type="EMBL" id="CP036316">
    <property type="protein sequence ID" value="QDT63027.1"/>
    <property type="molecule type" value="Genomic_DNA"/>
</dbReference>
<gene>
    <name evidence="1" type="ORF">V22_02260</name>
</gene>
<evidence type="ECO:0000313" key="1">
    <source>
        <dbReference type="EMBL" id="QDT63027.1"/>
    </source>
</evidence>
<dbReference type="Proteomes" id="UP000319976">
    <property type="component" value="Chromosome"/>
</dbReference>
<proteinExistence type="predicted"/>
<dbReference type="RefSeq" id="WP_145259015.1">
    <property type="nucleotide sequence ID" value="NZ_CP036316.1"/>
</dbReference>
<dbReference type="AlphaFoldDB" id="A0A517T3S2"/>
<sequence length="98" mass="10810">MKPSLLPLLRSWLGILFLAALLLPTSEFRSSENPLKSCEVGEERVELDDKSDFEPEIEATLTASSLVFSSCSSGQLSERHDEFLSHHRASSLPRAPPA</sequence>
<dbReference type="KEGG" id="chya:V22_02260"/>